<dbReference type="Proteomes" id="UP000005938">
    <property type="component" value="Unassembled WGS sequence"/>
</dbReference>
<organism evidence="1 2">
    <name type="scientific">Imtechella halotolerans K1</name>
    <dbReference type="NCBI Taxonomy" id="946077"/>
    <lineage>
        <taxon>Bacteria</taxon>
        <taxon>Pseudomonadati</taxon>
        <taxon>Bacteroidota</taxon>
        <taxon>Flavobacteriia</taxon>
        <taxon>Flavobacteriales</taxon>
        <taxon>Flavobacteriaceae</taxon>
        <taxon>Imtechella</taxon>
    </lineage>
</organism>
<protein>
    <submittedName>
        <fullName evidence="1">Uncharacterized protein</fullName>
    </submittedName>
</protein>
<name>I0WFE6_9FLAO</name>
<evidence type="ECO:0000313" key="1">
    <source>
        <dbReference type="EMBL" id="EID75112.1"/>
    </source>
</evidence>
<gene>
    <name evidence="1" type="ORF">W5A_07247</name>
</gene>
<dbReference type="AlphaFoldDB" id="I0WFE6"/>
<comment type="caution">
    <text evidence="1">The sequence shown here is derived from an EMBL/GenBank/DDBJ whole genome shotgun (WGS) entry which is preliminary data.</text>
</comment>
<evidence type="ECO:0000313" key="2">
    <source>
        <dbReference type="Proteomes" id="UP000005938"/>
    </source>
</evidence>
<reference evidence="1 2" key="1">
    <citation type="journal article" date="2012" name="J. Bacteriol.">
        <title>Genome Sequence of the Halotolerant Bacterium Imtechella halotolerans K1T.</title>
        <authorList>
            <person name="Kumar S."/>
            <person name="Vikram S."/>
            <person name="Subramanian S."/>
            <person name="Raghava G.P."/>
            <person name="Pinnaka A.K."/>
        </authorList>
    </citation>
    <scope>NUCLEOTIDE SEQUENCE [LARGE SCALE GENOMIC DNA]</scope>
    <source>
        <strain evidence="1 2">K1</strain>
    </source>
</reference>
<dbReference type="EMBL" id="AJJU01000007">
    <property type="protein sequence ID" value="EID75112.1"/>
    <property type="molecule type" value="Genomic_DNA"/>
</dbReference>
<keyword evidence="2" id="KW-1185">Reference proteome</keyword>
<accession>I0WFE6</accession>
<sequence length="172" mass="19804">MKIILSMYYLILKRIDFFNFLALAFSIAIIGLVISCNNSNSKFNEFQNDVEILFKEDLSFSLTNKNAVFVYLPLDSCLEGTKRILMDDIPGSRNINLIIASNTLKEADFFLEGIENKFNVIYDVGFRGYKKQVFKGSNPMVFEFNNGKISLMFDFNSSKNKELLKRKLLESI</sequence>
<proteinExistence type="predicted"/>